<keyword evidence="2" id="KW-1133">Transmembrane helix</keyword>
<dbReference type="STRING" id="758803.SAMN05421803_110131"/>
<dbReference type="Proteomes" id="UP000184452">
    <property type="component" value="Unassembled WGS sequence"/>
</dbReference>
<feature type="transmembrane region" description="Helical" evidence="2">
    <location>
        <begin position="98"/>
        <end position="115"/>
    </location>
</feature>
<feature type="transmembrane region" description="Helical" evidence="2">
    <location>
        <begin position="70"/>
        <end position="91"/>
    </location>
</feature>
<feature type="transmembrane region" description="Helical" evidence="2">
    <location>
        <begin position="121"/>
        <end position="139"/>
    </location>
</feature>
<protein>
    <submittedName>
        <fullName evidence="3">Uncharacterized membrane protein YphA, DoxX/SURF4 family</fullName>
    </submittedName>
</protein>
<dbReference type="OrthoDB" id="3430891at2"/>
<evidence type="ECO:0000313" key="3">
    <source>
        <dbReference type="EMBL" id="SHJ84895.1"/>
    </source>
</evidence>
<evidence type="ECO:0000256" key="2">
    <source>
        <dbReference type="SAM" id="Phobius"/>
    </source>
</evidence>
<reference evidence="3 4" key="1">
    <citation type="submission" date="2016-11" db="EMBL/GenBank/DDBJ databases">
        <authorList>
            <person name="Jaros S."/>
            <person name="Januszkiewicz K."/>
            <person name="Wedrychowicz H."/>
        </authorList>
    </citation>
    <scope>NUCLEOTIDE SEQUENCE [LARGE SCALE GENOMIC DNA]</scope>
    <source>
        <strain evidence="3 4">CGMCC 4.5723</strain>
    </source>
</reference>
<organism evidence="3 4">
    <name type="scientific">Nocardiopsis flavescens</name>
    <dbReference type="NCBI Taxonomy" id="758803"/>
    <lineage>
        <taxon>Bacteria</taxon>
        <taxon>Bacillati</taxon>
        <taxon>Actinomycetota</taxon>
        <taxon>Actinomycetes</taxon>
        <taxon>Streptosporangiales</taxon>
        <taxon>Nocardiopsidaceae</taxon>
        <taxon>Nocardiopsis</taxon>
    </lineage>
</organism>
<name>A0A1M6MN26_9ACTN</name>
<dbReference type="AlphaFoldDB" id="A0A1M6MN26"/>
<keyword evidence="2" id="KW-0472">Membrane</keyword>
<dbReference type="EMBL" id="FQZK01000010">
    <property type="protein sequence ID" value="SHJ84895.1"/>
    <property type="molecule type" value="Genomic_DNA"/>
</dbReference>
<feature type="region of interest" description="Disordered" evidence="1">
    <location>
        <begin position="154"/>
        <end position="188"/>
    </location>
</feature>
<keyword evidence="2" id="KW-0812">Transmembrane</keyword>
<evidence type="ECO:0000313" key="4">
    <source>
        <dbReference type="Proteomes" id="UP000184452"/>
    </source>
</evidence>
<proteinExistence type="predicted"/>
<gene>
    <name evidence="3" type="ORF">SAMN05421803_110131</name>
</gene>
<accession>A0A1M6MN26</accession>
<keyword evidence="4" id="KW-1185">Reference proteome</keyword>
<evidence type="ECO:0000256" key="1">
    <source>
        <dbReference type="SAM" id="MobiDB-lite"/>
    </source>
</evidence>
<feature type="transmembrane region" description="Helical" evidence="2">
    <location>
        <begin position="21"/>
        <end position="43"/>
    </location>
</feature>
<sequence length="202" mass="21878">MQRPTPLPRRRRPRPRPRVRLRRRGLYDVGAALTRVGVGWVFADHGLALRGQEARLAAHLAESGTPLPALAVHLLPALVVATSLSFAVGLLTWLAGPLLALCAVLGAFSPAAPGLSPFDSWPVTVLVTAVCLLMAVNGGRWSWDHLVLAPDAPERAEHPRSHRARPKHTQGDPPAVSTRRPEHAPPLLYPVGQAAVRRPYQL</sequence>